<dbReference type="InterPro" id="IPR051040">
    <property type="entry name" value="COX23"/>
</dbReference>
<dbReference type="Proteomes" id="UP000796761">
    <property type="component" value="Unassembled WGS sequence"/>
</dbReference>
<dbReference type="EMBL" id="SWJQ01000112">
    <property type="protein sequence ID" value="TRZ21796.1"/>
    <property type="molecule type" value="Genomic_DNA"/>
</dbReference>
<evidence type="ECO:0000256" key="3">
    <source>
        <dbReference type="ARBA" id="ARBA00023157"/>
    </source>
</evidence>
<dbReference type="OrthoDB" id="9971592at2759"/>
<comment type="caution">
    <text evidence="6">The sequence shown here is derived from an EMBL/GenBank/DDBJ whole genome shotgun (WGS) entry which is preliminary data.</text>
</comment>
<proteinExistence type="inferred from homology"/>
<dbReference type="GO" id="GO:0033108">
    <property type="term" value="P:mitochondrial respiratory chain complex assembly"/>
    <property type="evidence" value="ECO:0007669"/>
    <property type="project" value="TreeGrafter"/>
</dbReference>
<sequence>REARPCADLGGGGSSLPAQLLIRAQSSVRRDPPALPADSVSSLKCFGERNTRSSSRPFGYECLSRMSRHARKLRDHDTNPCVAETDATTKCMNDNNYNKDLCTDYFLKYKNCRTFW</sequence>
<dbReference type="GO" id="GO:0005758">
    <property type="term" value="C:mitochondrial intermembrane space"/>
    <property type="evidence" value="ECO:0007669"/>
    <property type="project" value="UniProtKB-SubCell"/>
</dbReference>
<evidence type="ECO:0000313" key="6">
    <source>
        <dbReference type="EMBL" id="TRZ21796.1"/>
    </source>
</evidence>
<dbReference type="PROSITE" id="PS51808">
    <property type="entry name" value="CHCH"/>
    <property type="match status" value="1"/>
</dbReference>
<dbReference type="PANTHER" id="PTHR46811">
    <property type="entry name" value="COILED-COIL-HELIX-COILED-COIL-HELIX DOMAIN-CONTAINING PROTEIN 7"/>
    <property type="match status" value="1"/>
</dbReference>
<keyword evidence="3" id="KW-1015">Disulfide bond</keyword>
<comment type="subcellular location">
    <subcellularLocation>
        <location evidence="1">Mitochondrion intermembrane space</location>
    </subcellularLocation>
</comment>
<accession>A0A8K1LQ37</accession>
<evidence type="ECO:0000256" key="1">
    <source>
        <dbReference type="ARBA" id="ARBA00004569"/>
    </source>
</evidence>
<name>A0A8K1LQ37_9PASS</name>
<evidence type="ECO:0000256" key="4">
    <source>
        <dbReference type="ARBA" id="ARBA00038205"/>
    </source>
</evidence>
<dbReference type="InterPro" id="IPR009069">
    <property type="entry name" value="Cys_alpha_HP_mot_SF"/>
</dbReference>
<evidence type="ECO:0000313" key="7">
    <source>
        <dbReference type="Proteomes" id="UP000796761"/>
    </source>
</evidence>
<gene>
    <name evidence="6" type="ORF">HGM15179_005316</name>
</gene>
<dbReference type="AlphaFoldDB" id="A0A8K1LQ37"/>
<dbReference type="SUPFAM" id="SSF47072">
    <property type="entry name" value="Cysteine alpha-hairpin motif"/>
    <property type="match status" value="1"/>
</dbReference>
<evidence type="ECO:0000256" key="5">
    <source>
        <dbReference type="ARBA" id="ARBA00039509"/>
    </source>
</evidence>
<dbReference type="PANTHER" id="PTHR46811:SF1">
    <property type="entry name" value="COILED-COIL-HELIX-COILED-COIL-HELIX DOMAIN-CONTAINING PROTEIN 7"/>
    <property type="match status" value="1"/>
</dbReference>
<keyword evidence="7" id="KW-1185">Reference proteome</keyword>
<feature type="non-terminal residue" evidence="6">
    <location>
        <position position="116"/>
    </location>
</feature>
<organism evidence="6 7">
    <name type="scientific">Zosterops borbonicus</name>
    <dbReference type="NCBI Taxonomy" id="364589"/>
    <lineage>
        <taxon>Eukaryota</taxon>
        <taxon>Metazoa</taxon>
        <taxon>Chordata</taxon>
        <taxon>Craniata</taxon>
        <taxon>Vertebrata</taxon>
        <taxon>Euteleostomi</taxon>
        <taxon>Archelosauria</taxon>
        <taxon>Archosauria</taxon>
        <taxon>Dinosauria</taxon>
        <taxon>Saurischia</taxon>
        <taxon>Theropoda</taxon>
        <taxon>Coelurosauria</taxon>
        <taxon>Aves</taxon>
        <taxon>Neognathae</taxon>
        <taxon>Neoaves</taxon>
        <taxon>Telluraves</taxon>
        <taxon>Australaves</taxon>
        <taxon>Passeriformes</taxon>
        <taxon>Sylvioidea</taxon>
        <taxon>Zosteropidae</taxon>
        <taxon>Zosterops</taxon>
    </lineage>
</organism>
<comment type="similarity">
    <text evidence="4">Belongs to the CHCHD7 family.</text>
</comment>
<reference evidence="6" key="1">
    <citation type="submission" date="2019-04" db="EMBL/GenBank/DDBJ databases">
        <title>Genome assembly of Zosterops borbonicus 15179.</title>
        <authorList>
            <person name="Leroy T."/>
            <person name="Anselmetti Y."/>
            <person name="Tilak M.-K."/>
            <person name="Nabholz B."/>
        </authorList>
    </citation>
    <scope>NUCLEOTIDE SEQUENCE</scope>
    <source>
        <strain evidence="6">HGM_15179</strain>
        <tissue evidence="6">Muscle</tissue>
    </source>
</reference>
<evidence type="ECO:0000256" key="2">
    <source>
        <dbReference type="ARBA" id="ARBA00023128"/>
    </source>
</evidence>
<keyword evidence="2" id="KW-0496">Mitochondrion</keyword>
<protein>
    <recommendedName>
        <fullName evidence="5">Coiled-coil-helix-coiled-coil-helix domain-containing protein 7</fullName>
    </recommendedName>
</protein>
<feature type="non-terminal residue" evidence="6">
    <location>
        <position position="1"/>
    </location>
</feature>